<feature type="non-terminal residue" evidence="2">
    <location>
        <position position="1"/>
    </location>
</feature>
<evidence type="ECO:0000256" key="1">
    <source>
        <dbReference type="SAM" id="MobiDB-lite"/>
    </source>
</evidence>
<reference evidence="2" key="1">
    <citation type="journal article" date="2019" name="Sci. Rep.">
        <title>Draft genome of Tanacetum cinerariifolium, the natural source of mosquito coil.</title>
        <authorList>
            <person name="Yamashiro T."/>
            <person name="Shiraishi A."/>
            <person name="Satake H."/>
            <person name="Nakayama K."/>
        </authorList>
    </citation>
    <scope>NUCLEOTIDE SEQUENCE</scope>
</reference>
<feature type="compositionally biased region" description="Low complexity" evidence="1">
    <location>
        <begin position="1"/>
        <end position="36"/>
    </location>
</feature>
<gene>
    <name evidence="2" type="ORF">Tci_932575</name>
</gene>
<comment type="caution">
    <text evidence="2">The sequence shown here is derived from an EMBL/GenBank/DDBJ whole genome shotgun (WGS) entry which is preliminary data.</text>
</comment>
<name>A0A699XRP3_TANCI</name>
<dbReference type="EMBL" id="BKCJ011880054">
    <property type="protein sequence ID" value="GFD60606.1"/>
    <property type="molecule type" value="Genomic_DNA"/>
</dbReference>
<feature type="region of interest" description="Disordered" evidence="1">
    <location>
        <begin position="1"/>
        <end position="42"/>
    </location>
</feature>
<organism evidence="2">
    <name type="scientific">Tanacetum cinerariifolium</name>
    <name type="common">Dalmatian daisy</name>
    <name type="synonym">Chrysanthemum cinerariifolium</name>
    <dbReference type="NCBI Taxonomy" id="118510"/>
    <lineage>
        <taxon>Eukaryota</taxon>
        <taxon>Viridiplantae</taxon>
        <taxon>Streptophyta</taxon>
        <taxon>Embryophyta</taxon>
        <taxon>Tracheophyta</taxon>
        <taxon>Spermatophyta</taxon>
        <taxon>Magnoliopsida</taxon>
        <taxon>eudicotyledons</taxon>
        <taxon>Gunneridae</taxon>
        <taxon>Pentapetalae</taxon>
        <taxon>asterids</taxon>
        <taxon>campanulids</taxon>
        <taxon>Asterales</taxon>
        <taxon>Asteraceae</taxon>
        <taxon>Asteroideae</taxon>
        <taxon>Anthemideae</taxon>
        <taxon>Anthemidinae</taxon>
        <taxon>Tanacetum</taxon>
    </lineage>
</organism>
<accession>A0A699XRP3</accession>
<sequence>VTDTNAAAVTTTDAVVQPTSTNTPVVASTSTATPPAITDQGTSAGECSVVRQCLLLTFQPLRPHPLSLRALL</sequence>
<evidence type="ECO:0000313" key="2">
    <source>
        <dbReference type="EMBL" id="GFD60606.1"/>
    </source>
</evidence>
<proteinExistence type="predicted"/>
<dbReference type="AlphaFoldDB" id="A0A699XRP3"/>
<protein>
    <submittedName>
        <fullName evidence="2">Uncharacterized protein</fullName>
    </submittedName>
</protein>